<dbReference type="Gene3D" id="3.90.226.10">
    <property type="entry name" value="2-enoyl-CoA Hydratase, Chain A, domain 1"/>
    <property type="match status" value="1"/>
</dbReference>
<dbReference type="RefSeq" id="WP_073950023.1">
    <property type="nucleotide sequence ID" value="NZ_JBIAFJ010000013.1"/>
</dbReference>
<dbReference type="PANTHER" id="PTHR11941:SF54">
    <property type="entry name" value="ENOYL-COA HYDRATASE, MITOCHONDRIAL"/>
    <property type="match status" value="1"/>
</dbReference>
<dbReference type="EMBL" id="JBIAFJ010000013">
    <property type="protein sequence ID" value="MFE9171100.1"/>
    <property type="molecule type" value="Genomic_DNA"/>
</dbReference>
<proteinExistence type="inferred from homology"/>
<comment type="catalytic activity">
    <reaction evidence="4">
        <text>a 4-saturated-(3S)-3-hydroxyacyl-CoA = a (3E)-enoyl-CoA + H2O</text>
        <dbReference type="Rhea" id="RHEA:20724"/>
        <dbReference type="ChEBI" id="CHEBI:15377"/>
        <dbReference type="ChEBI" id="CHEBI:58521"/>
        <dbReference type="ChEBI" id="CHEBI:137480"/>
        <dbReference type="EC" id="4.2.1.17"/>
    </reaction>
</comment>
<dbReference type="Pfam" id="PF00378">
    <property type="entry name" value="ECH_1"/>
    <property type="match status" value="1"/>
</dbReference>
<name>A0ABW6KXE3_9ACTN</name>
<evidence type="ECO:0000256" key="2">
    <source>
        <dbReference type="ARBA" id="ARBA00023239"/>
    </source>
</evidence>
<dbReference type="PANTHER" id="PTHR11941">
    <property type="entry name" value="ENOYL-COA HYDRATASE-RELATED"/>
    <property type="match status" value="1"/>
</dbReference>
<dbReference type="Proteomes" id="UP001601197">
    <property type="component" value="Unassembled WGS sequence"/>
</dbReference>
<dbReference type="Gene3D" id="1.10.12.10">
    <property type="entry name" value="Lyase 2-enoyl-coa Hydratase, Chain A, domain 2"/>
    <property type="match status" value="1"/>
</dbReference>
<organism evidence="5 6">
    <name type="scientific">Streptomyces kebangsaanensis</name>
    <dbReference type="NCBI Taxonomy" id="864058"/>
    <lineage>
        <taxon>Bacteria</taxon>
        <taxon>Bacillati</taxon>
        <taxon>Actinomycetota</taxon>
        <taxon>Actinomycetes</taxon>
        <taxon>Kitasatosporales</taxon>
        <taxon>Streptomycetaceae</taxon>
        <taxon>Streptomyces</taxon>
    </lineage>
</organism>
<evidence type="ECO:0000256" key="1">
    <source>
        <dbReference type="ARBA" id="ARBA00005254"/>
    </source>
</evidence>
<dbReference type="CDD" id="cd06558">
    <property type="entry name" value="crotonase-like"/>
    <property type="match status" value="1"/>
</dbReference>
<protein>
    <submittedName>
        <fullName evidence="5">Crotonase/enoyl-CoA hydratase family protein</fullName>
    </submittedName>
</protein>
<keyword evidence="2" id="KW-0456">Lyase</keyword>
<comment type="catalytic activity">
    <reaction evidence="3">
        <text>a (3S)-3-hydroxyacyl-CoA = a (2E)-enoyl-CoA + H2O</text>
        <dbReference type="Rhea" id="RHEA:16105"/>
        <dbReference type="ChEBI" id="CHEBI:15377"/>
        <dbReference type="ChEBI" id="CHEBI:57318"/>
        <dbReference type="ChEBI" id="CHEBI:58856"/>
        <dbReference type="EC" id="4.2.1.17"/>
    </reaction>
</comment>
<dbReference type="SUPFAM" id="SSF52096">
    <property type="entry name" value="ClpP/crotonase"/>
    <property type="match status" value="1"/>
</dbReference>
<comment type="similarity">
    <text evidence="1">Belongs to the enoyl-CoA hydratase/isomerase family.</text>
</comment>
<accession>A0ABW6KXE3</accession>
<comment type="caution">
    <text evidence="5">The sequence shown here is derived from an EMBL/GenBank/DDBJ whole genome shotgun (WGS) entry which is preliminary data.</text>
</comment>
<dbReference type="InterPro" id="IPR014748">
    <property type="entry name" value="Enoyl-CoA_hydra_C"/>
</dbReference>
<keyword evidence="6" id="KW-1185">Reference proteome</keyword>
<gene>
    <name evidence="5" type="ORF">ACFYNZ_16505</name>
</gene>
<dbReference type="InterPro" id="IPR001753">
    <property type="entry name" value="Enoyl-CoA_hydra/iso"/>
</dbReference>
<evidence type="ECO:0000256" key="3">
    <source>
        <dbReference type="ARBA" id="ARBA00023709"/>
    </source>
</evidence>
<evidence type="ECO:0000313" key="6">
    <source>
        <dbReference type="Proteomes" id="UP001601197"/>
    </source>
</evidence>
<dbReference type="InterPro" id="IPR029045">
    <property type="entry name" value="ClpP/crotonase-like_dom_sf"/>
</dbReference>
<dbReference type="NCBIfam" id="NF006013">
    <property type="entry name" value="PRK08150.1"/>
    <property type="match status" value="1"/>
</dbReference>
<reference evidence="5 6" key="1">
    <citation type="submission" date="2024-10" db="EMBL/GenBank/DDBJ databases">
        <title>The Natural Products Discovery Center: Release of the First 8490 Sequenced Strains for Exploring Actinobacteria Biosynthetic Diversity.</title>
        <authorList>
            <person name="Kalkreuter E."/>
            <person name="Kautsar S.A."/>
            <person name="Yang D."/>
            <person name="Bader C.D."/>
            <person name="Teijaro C.N."/>
            <person name="Fluegel L."/>
            <person name="Davis C.M."/>
            <person name="Simpson J.R."/>
            <person name="Lauterbach L."/>
            <person name="Steele A.D."/>
            <person name="Gui C."/>
            <person name="Meng S."/>
            <person name="Li G."/>
            <person name="Viehrig K."/>
            <person name="Ye F."/>
            <person name="Su P."/>
            <person name="Kiefer A.F."/>
            <person name="Nichols A."/>
            <person name="Cepeda A.J."/>
            <person name="Yan W."/>
            <person name="Fan B."/>
            <person name="Jiang Y."/>
            <person name="Adhikari A."/>
            <person name="Zheng C.-J."/>
            <person name="Schuster L."/>
            <person name="Cowan T.M."/>
            <person name="Smanski M.J."/>
            <person name="Chevrette M.G."/>
            <person name="De Carvalho L.P.S."/>
            <person name="Shen B."/>
        </authorList>
    </citation>
    <scope>NUCLEOTIDE SEQUENCE [LARGE SCALE GENOMIC DNA]</scope>
    <source>
        <strain evidence="5 6">NPDC007147</strain>
    </source>
</reference>
<sequence>MIEPATTRPSALPQTVRRRSEGPVDILELARPDKRNALDNETVLGLGAYFRAVPEGVRAVVLAAEGRHFCAGLDLNTMDESGVFEGVLHSRMWHGALDALIGSPVPIFSVLKGAVIGGGLELASATHVRVAERSTFYALPEGQHGLFVGGGASVRLPRLIGAARMTDMMLTGRRYDAVEGERIGLSQYVVEDGDGLPTALELAQRAAANSPITNYGILHVLPRTAEANPREGYLIESLMAGIASGSDEAKSRMRVFLDRDTAGART</sequence>
<evidence type="ECO:0000256" key="4">
    <source>
        <dbReference type="ARBA" id="ARBA00023717"/>
    </source>
</evidence>
<evidence type="ECO:0000313" key="5">
    <source>
        <dbReference type="EMBL" id="MFE9171100.1"/>
    </source>
</evidence>